<dbReference type="CDD" id="cd07996">
    <property type="entry name" value="WGR_MMR_like"/>
    <property type="match status" value="1"/>
</dbReference>
<sequence length="262" mass="30345">MEVLLIYKDNSSNKFWEIRTNGESFTVTYGKTGTSGAVKTKAFHSEKECLKEAEKLIKAKMKKGYVPVQKADGIVKESSMTEEAFWNLLSQAKRRGEDIEEQMEWLISALSKMPNKEITRFDAILQKQMNSSFSSNLWAAAYIIMGGCSDDCFDYFRAWLIFQGKETFEGAKADPEQLLPLLERMEEDGDFPQAEDLLYAACLAFEEKTGRDDEEYHELFEQLEGYAPYPEIEFDWEEDDEEGLQRKFPKLWRRFGEVPMEG</sequence>
<comment type="caution">
    <text evidence="2">The sequence shown here is derived from an EMBL/GenBank/DDBJ whole genome shotgun (WGS) entry which is preliminary data.</text>
</comment>
<name>A0A084H1U8_METID</name>
<dbReference type="Proteomes" id="UP000028549">
    <property type="component" value="Unassembled WGS sequence"/>
</dbReference>
<evidence type="ECO:0000313" key="3">
    <source>
        <dbReference type="Proteomes" id="UP000028549"/>
    </source>
</evidence>
<accession>A0A084H1U8</accession>
<dbReference type="PANTHER" id="PTHR30634:SF13">
    <property type="entry name" value="PROTEIN YEHF"/>
    <property type="match status" value="1"/>
</dbReference>
<dbReference type="Pfam" id="PF14024">
    <property type="entry name" value="DUF4240"/>
    <property type="match status" value="1"/>
</dbReference>
<evidence type="ECO:0000313" key="2">
    <source>
        <dbReference type="EMBL" id="KEZ53560.1"/>
    </source>
</evidence>
<evidence type="ECO:0000259" key="1">
    <source>
        <dbReference type="PROSITE" id="PS51977"/>
    </source>
</evidence>
<dbReference type="PANTHER" id="PTHR30634">
    <property type="entry name" value="OUTER MEMBRANE LOLAB LIPOPROTEIN INSERTION APPARATUS"/>
    <property type="match status" value="1"/>
</dbReference>
<protein>
    <recommendedName>
        <fullName evidence="1">WGR domain-containing protein</fullName>
    </recommendedName>
</protein>
<organism evidence="2 3">
    <name type="scientific">Metabacillus indicus</name>
    <name type="common">Bacillus indicus</name>
    <dbReference type="NCBI Taxonomy" id="246786"/>
    <lineage>
        <taxon>Bacteria</taxon>
        <taxon>Bacillati</taxon>
        <taxon>Bacillota</taxon>
        <taxon>Bacilli</taxon>
        <taxon>Bacillales</taxon>
        <taxon>Bacillaceae</taxon>
        <taxon>Metabacillus</taxon>
    </lineage>
</organism>
<keyword evidence="3" id="KW-1185">Reference proteome</keyword>
<dbReference type="STRING" id="246786.GS18_0200785"/>
<dbReference type="OrthoDB" id="6200718at2"/>
<dbReference type="InterPro" id="IPR036930">
    <property type="entry name" value="WGR_dom_sf"/>
</dbReference>
<dbReference type="Gene3D" id="2.20.140.10">
    <property type="entry name" value="WGR domain"/>
    <property type="match status" value="1"/>
</dbReference>
<dbReference type="SUPFAM" id="SSF142921">
    <property type="entry name" value="WGR domain-like"/>
    <property type="match status" value="1"/>
</dbReference>
<dbReference type="InterPro" id="IPR008893">
    <property type="entry name" value="WGR_domain"/>
</dbReference>
<feature type="domain" description="WGR" evidence="1">
    <location>
        <begin position="1"/>
        <end position="80"/>
    </location>
</feature>
<dbReference type="AlphaFoldDB" id="A0A084H1U8"/>
<dbReference type="InterPro" id="IPR025334">
    <property type="entry name" value="DUF4240"/>
</dbReference>
<proteinExistence type="predicted"/>
<reference evidence="2 3" key="1">
    <citation type="journal article" date="2005" name="Int. J. Syst. Evol. Microbiol.">
        <title>Bacillus cibi sp. nov., isolated from jeotgal, a traditional Korean fermented seafood.</title>
        <authorList>
            <person name="Yoon J.H."/>
            <person name="Lee C.H."/>
            <person name="Oh T.K."/>
        </authorList>
    </citation>
    <scope>NUCLEOTIDE SEQUENCE [LARGE SCALE GENOMIC DNA]</scope>
    <source>
        <strain evidence="2 3">DSM 16189</strain>
    </source>
</reference>
<dbReference type="InterPro" id="IPR050458">
    <property type="entry name" value="LolB"/>
</dbReference>
<dbReference type="Pfam" id="PF05406">
    <property type="entry name" value="WGR"/>
    <property type="match status" value="1"/>
</dbReference>
<dbReference type="RefSeq" id="WP_029565193.1">
    <property type="nucleotide sequence ID" value="NZ_JAXAWW010000008.1"/>
</dbReference>
<dbReference type="PROSITE" id="PS51977">
    <property type="entry name" value="WGR"/>
    <property type="match status" value="1"/>
</dbReference>
<dbReference type="EMBL" id="JNVC02000001">
    <property type="protein sequence ID" value="KEZ53560.1"/>
    <property type="molecule type" value="Genomic_DNA"/>
</dbReference>
<gene>
    <name evidence="2" type="ORF">GS18_0200785</name>
</gene>
<dbReference type="SMART" id="SM00773">
    <property type="entry name" value="WGR"/>
    <property type="match status" value="1"/>
</dbReference>
<dbReference type="InterPro" id="IPR049809">
    <property type="entry name" value="YehF/YfeS-like_WGR"/>
</dbReference>